<feature type="domain" description="Galaxin-like repeats" evidence="1">
    <location>
        <begin position="51"/>
        <end position="142"/>
    </location>
</feature>
<dbReference type="Proteomes" id="UP001519460">
    <property type="component" value="Unassembled WGS sequence"/>
</dbReference>
<sequence>MVPDTRKTNRQDASTSRTVFQVLVLTCVACFVRSFALPPGFNHVPPQTYFCGETHFDPLRQACCGVTLHDIPTKDALCFQDKACWKNDSAECSRSCGNGTYYPDEELCCGGRPIKHATHICCDDSIVLDKNHHFDSSTVCKRQILRWLPNWQLVGVPSDMIHLTALVEACGVKNYSDHLTVPLILTSTRKDGRPFQTCLSDRRVKLVIYHSRRHKCMRSGKEARRYFRGQSVEYFFPESKFDTRVNCSRKSPVVRVFDGDEAFLMFSQRFRGSYN</sequence>
<gene>
    <name evidence="2" type="ORF">BaRGS_00016475</name>
</gene>
<evidence type="ECO:0000313" key="2">
    <source>
        <dbReference type="EMBL" id="KAK7492378.1"/>
    </source>
</evidence>
<comment type="caution">
    <text evidence="2">The sequence shown here is derived from an EMBL/GenBank/DDBJ whole genome shotgun (WGS) entry which is preliminary data.</text>
</comment>
<accession>A0ABD0KZM1</accession>
<name>A0ABD0KZM1_9CAEN</name>
<dbReference type="AlphaFoldDB" id="A0ABD0KZM1"/>
<keyword evidence="3" id="KW-1185">Reference proteome</keyword>
<dbReference type="EMBL" id="JACVVK020000104">
    <property type="protein sequence ID" value="KAK7492378.1"/>
    <property type="molecule type" value="Genomic_DNA"/>
</dbReference>
<protein>
    <recommendedName>
        <fullName evidence="1">Galaxin-like repeats domain-containing protein</fullName>
    </recommendedName>
</protein>
<dbReference type="Pfam" id="PF24748">
    <property type="entry name" value="Galaxin_repeat"/>
    <property type="match status" value="1"/>
</dbReference>
<organism evidence="2 3">
    <name type="scientific">Batillaria attramentaria</name>
    <dbReference type="NCBI Taxonomy" id="370345"/>
    <lineage>
        <taxon>Eukaryota</taxon>
        <taxon>Metazoa</taxon>
        <taxon>Spiralia</taxon>
        <taxon>Lophotrochozoa</taxon>
        <taxon>Mollusca</taxon>
        <taxon>Gastropoda</taxon>
        <taxon>Caenogastropoda</taxon>
        <taxon>Sorbeoconcha</taxon>
        <taxon>Cerithioidea</taxon>
        <taxon>Batillariidae</taxon>
        <taxon>Batillaria</taxon>
    </lineage>
</organism>
<proteinExistence type="predicted"/>
<evidence type="ECO:0000313" key="3">
    <source>
        <dbReference type="Proteomes" id="UP001519460"/>
    </source>
</evidence>
<reference evidence="2 3" key="1">
    <citation type="journal article" date="2023" name="Sci. Data">
        <title>Genome assembly of the Korean intertidal mud-creeper Batillaria attramentaria.</title>
        <authorList>
            <person name="Patra A.K."/>
            <person name="Ho P.T."/>
            <person name="Jun S."/>
            <person name="Lee S.J."/>
            <person name="Kim Y."/>
            <person name="Won Y.J."/>
        </authorList>
    </citation>
    <scope>NUCLEOTIDE SEQUENCE [LARGE SCALE GENOMIC DNA]</scope>
    <source>
        <strain evidence="2">Wonlab-2016</strain>
    </source>
</reference>
<dbReference type="InterPro" id="IPR056601">
    <property type="entry name" value="Galaxin_dom"/>
</dbReference>
<evidence type="ECO:0000259" key="1">
    <source>
        <dbReference type="Pfam" id="PF24748"/>
    </source>
</evidence>